<feature type="domain" description="SUN" evidence="8">
    <location>
        <begin position="390"/>
        <end position="590"/>
    </location>
</feature>
<dbReference type="Proteomes" id="UP000191024">
    <property type="component" value="Chromosome A"/>
</dbReference>
<dbReference type="OrthoDB" id="4065610at2759"/>
<feature type="compositionally biased region" description="Polar residues" evidence="6">
    <location>
        <begin position="34"/>
        <end position="49"/>
    </location>
</feature>
<dbReference type="InterPro" id="IPR012919">
    <property type="entry name" value="SUN_dom"/>
</dbReference>
<evidence type="ECO:0000256" key="6">
    <source>
        <dbReference type="SAM" id="MobiDB-lite"/>
    </source>
</evidence>
<evidence type="ECO:0000256" key="3">
    <source>
        <dbReference type="ARBA" id="ARBA00022989"/>
    </source>
</evidence>
<protein>
    <submittedName>
        <fullName evidence="9">LAMI_0A07404g1_1</fullName>
    </submittedName>
</protein>
<dbReference type="GO" id="GO:0034993">
    <property type="term" value="C:meiotic nuclear membrane microtubule tethering complex"/>
    <property type="evidence" value="ECO:0007669"/>
    <property type="project" value="TreeGrafter"/>
</dbReference>
<gene>
    <name evidence="9" type="ORF">LAMI_0A07404G</name>
</gene>
<evidence type="ECO:0000256" key="5">
    <source>
        <dbReference type="SAM" id="Coils"/>
    </source>
</evidence>
<reference evidence="9 10" key="1">
    <citation type="submission" date="2016-03" db="EMBL/GenBank/DDBJ databases">
        <authorList>
            <person name="Devillers H."/>
        </authorList>
    </citation>
    <scope>NUCLEOTIDE SEQUENCE [LARGE SCALE GENOMIC DNA]</scope>
    <source>
        <strain evidence="9">CBS 11717</strain>
    </source>
</reference>
<keyword evidence="3 7" id="KW-1133">Transmembrane helix</keyword>
<organism evidence="9 10">
    <name type="scientific">Lachancea mirantina</name>
    <dbReference type="NCBI Taxonomy" id="1230905"/>
    <lineage>
        <taxon>Eukaryota</taxon>
        <taxon>Fungi</taxon>
        <taxon>Dikarya</taxon>
        <taxon>Ascomycota</taxon>
        <taxon>Saccharomycotina</taxon>
        <taxon>Saccharomycetes</taxon>
        <taxon>Saccharomycetales</taxon>
        <taxon>Saccharomycetaceae</taxon>
        <taxon>Lachancea</taxon>
    </lineage>
</organism>
<keyword evidence="4 7" id="KW-0472">Membrane</keyword>
<sequence>MEARKNEPKRLYNDSITGAYGRLLSEASDHEISRQTGGETFTTVPGENQNAEDREYAHFRGSISRAWDTDSENDKDYDDDDDFEDGDYEEDGKYSGDTDYTEEADQSFFEDDGDAEDDDFLREDNRDAAGEEELWDGKVKFNNNRIGIIAFLLVAVVVILATVAPAPTVSESVPAGGQDSVAQLRLQVNRMYRELQEERKRVQNELDHAIQVVVSQVEKNVKKLASRDSEVAHDRPVVWSLNLKNITEWQETLIEGLAKVLPKHIPVLIDNTTEGVIVVPEMHTYLESAIPKIIEGAGRFADAVIRPLELDTTRYVRQVLQDELQYVDKTLFLQELNTGLHRSQREILEEVESELNRQLDLRMAGAVPPAPQQYSQAVQRRFFQRIYNSNVHQWQDDLDFGTASTGTRLLNHRCSATFKGTRNAAANGVTPFDLLADSYEHSSTYWLCRDVGRCSWAVRFAQPLFLTKLSYIHGRFTNNVHFMQAAPKKFSIYVEVQSPATATFVKAVEEANPEGMGTVQPVWERDGSFLFLGSYEYDVSSSEVRQHFPLPAWFVRLKPRVKSIAFEAGSNYGSKHYIALRKFIINGVTDADLSTDFDLHAAALPNYAGSERQQVLLSGLQKPVPALGEDEFDN</sequence>
<feature type="compositionally biased region" description="Acidic residues" evidence="6">
    <location>
        <begin position="69"/>
        <end position="90"/>
    </location>
</feature>
<dbReference type="PANTHER" id="PTHR12911:SF8">
    <property type="entry name" value="KLAROID PROTEIN-RELATED"/>
    <property type="match status" value="1"/>
</dbReference>
<dbReference type="AlphaFoldDB" id="A0A1G4IQV6"/>
<evidence type="ECO:0000256" key="7">
    <source>
        <dbReference type="SAM" id="Phobius"/>
    </source>
</evidence>
<proteinExistence type="predicted"/>
<feature type="coiled-coil region" evidence="5">
    <location>
        <begin position="181"/>
        <end position="212"/>
    </location>
</feature>
<name>A0A1G4IQV6_9SACH</name>
<feature type="region of interest" description="Disordered" evidence="6">
    <location>
        <begin position="29"/>
        <end position="103"/>
    </location>
</feature>
<dbReference type="PROSITE" id="PS51469">
    <property type="entry name" value="SUN"/>
    <property type="match status" value="1"/>
</dbReference>
<dbReference type="Gene3D" id="2.60.120.260">
    <property type="entry name" value="Galactose-binding domain-like"/>
    <property type="match status" value="1"/>
</dbReference>
<keyword evidence="10" id="KW-1185">Reference proteome</keyword>
<dbReference type="STRING" id="1230905.A0A1G4IQV6"/>
<dbReference type="InterPro" id="IPR045119">
    <property type="entry name" value="SUN1-5"/>
</dbReference>
<accession>A0A1G4IQV6</accession>
<dbReference type="PANTHER" id="PTHR12911">
    <property type="entry name" value="SAD1/UNC-84-LIKE PROTEIN-RELATED"/>
    <property type="match status" value="1"/>
</dbReference>
<dbReference type="GO" id="GO:0043495">
    <property type="term" value="F:protein-membrane adaptor activity"/>
    <property type="evidence" value="ECO:0007669"/>
    <property type="project" value="TreeGrafter"/>
</dbReference>
<evidence type="ECO:0000256" key="2">
    <source>
        <dbReference type="ARBA" id="ARBA00022692"/>
    </source>
</evidence>
<evidence type="ECO:0000256" key="4">
    <source>
        <dbReference type="ARBA" id="ARBA00023136"/>
    </source>
</evidence>
<feature type="transmembrane region" description="Helical" evidence="7">
    <location>
        <begin position="146"/>
        <end position="164"/>
    </location>
</feature>
<evidence type="ECO:0000313" key="10">
    <source>
        <dbReference type="Proteomes" id="UP000191024"/>
    </source>
</evidence>
<keyword evidence="5" id="KW-0175">Coiled coil</keyword>
<dbReference type="EMBL" id="LT598462">
    <property type="protein sequence ID" value="SCU79118.1"/>
    <property type="molecule type" value="Genomic_DNA"/>
</dbReference>
<comment type="subcellular location">
    <subcellularLocation>
        <location evidence="1">Membrane</location>
    </subcellularLocation>
</comment>
<evidence type="ECO:0000256" key="1">
    <source>
        <dbReference type="ARBA" id="ARBA00004370"/>
    </source>
</evidence>
<keyword evidence="2 7" id="KW-0812">Transmembrane</keyword>
<evidence type="ECO:0000259" key="8">
    <source>
        <dbReference type="PROSITE" id="PS51469"/>
    </source>
</evidence>
<evidence type="ECO:0000313" key="9">
    <source>
        <dbReference type="EMBL" id="SCU79118.1"/>
    </source>
</evidence>